<feature type="signal peptide" evidence="1">
    <location>
        <begin position="1"/>
        <end position="20"/>
    </location>
</feature>
<accession>A0A6M2E1S0</accession>
<keyword evidence="1" id="KW-0732">Signal</keyword>
<name>A0A6M2E1S0_9ACAR</name>
<proteinExistence type="predicted"/>
<evidence type="ECO:0000256" key="1">
    <source>
        <dbReference type="SAM" id="SignalP"/>
    </source>
</evidence>
<dbReference type="EMBL" id="GIDH01000401">
    <property type="protein sequence ID" value="NOV52344.1"/>
    <property type="molecule type" value="Transcribed_RNA"/>
</dbReference>
<dbReference type="AlphaFoldDB" id="A0A6M2E1S0"/>
<sequence length="107" mass="11751">MTIIAVTVIAVILHATGNHALTRYDVGGRCDDAENCRKHLCCARMTKDEGNKCRARNDTVGQRCSTIRFPIGSKHMAFIGGCPCKKVLKCKMDYAAGYGTCQRSRPL</sequence>
<organism evidence="2">
    <name type="scientific">Amblyomma tuberculatum</name>
    <dbReference type="NCBI Taxonomy" id="48802"/>
    <lineage>
        <taxon>Eukaryota</taxon>
        <taxon>Metazoa</taxon>
        <taxon>Ecdysozoa</taxon>
        <taxon>Arthropoda</taxon>
        <taxon>Chelicerata</taxon>
        <taxon>Arachnida</taxon>
        <taxon>Acari</taxon>
        <taxon>Parasitiformes</taxon>
        <taxon>Ixodida</taxon>
        <taxon>Ixodoidea</taxon>
        <taxon>Ixodidae</taxon>
        <taxon>Amblyomminae</taxon>
        <taxon>Amblyomma</taxon>
    </lineage>
</organism>
<evidence type="ECO:0000313" key="2">
    <source>
        <dbReference type="EMBL" id="NOV52344.1"/>
    </source>
</evidence>
<feature type="chain" id="PRO_5026750493" evidence="1">
    <location>
        <begin position="21"/>
        <end position="107"/>
    </location>
</feature>
<dbReference type="Gene3D" id="2.10.80.10">
    <property type="entry name" value="Lipase, subunit A"/>
    <property type="match status" value="1"/>
</dbReference>
<protein>
    <submittedName>
        <fullName evidence="2">Putative conserved secreted protein</fullName>
    </submittedName>
</protein>
<reference evidence="2" key="1">
    <citation type="submission" date="2019-12" db="EMBL/GenBank/DDBJ databases">
        <title>The sialotranscriptome of the gopher-tortoise tick, Amblyomma tuberculatum.</title>
        <authorList>
            <person name="Karim S."/>
            <person name="Andersen J."/>
            <person name="Kumar D."/>
            <person name="Adamson S."/>
            <person name="Ennen J."/>
            <person name="Qualis C.P."/>
            <person name="Ribeiro J.M.C."/>
        </authorList>
    </citation>
    <scope>NUCLEOTIDE SEQUENCE</scope>
    <source>
        <strain evidence="2">Removed</strain>
        <tissue evidence="2">Salivary glands</tissue>
    </source>
</reference>